<comment type="similarity">
    <text evidence="1">Belongs to the methyltransferase superfamily.</text>
</comment>
<accession>A0A0C2NMV4</accession>
<keyword evidence="2" id="KW-0489">Methyltransferase</keyword>
<evidence type="ECO:0000256" key="1">
    <source>
        <dbReference type="ARBA" id="ARBA00008361"/>
    </source>
</evidence>
<dbReference type="InterPro" id="IPR051052">
    <property type="entry name" value="Diverse_substrate_MTase"/>
</dbReference>
<evidence type="ECO:0000313" key="6">
    <source>
        <dbReference type="Proteomes" id="UP000031672"/>
    </source>
</evidence>
<evidence type="ECO:0000313" key="5">
    <source>
        <dbReference type="EMBL" id="KII80826.1"/>
    </source>
</evidence>
<dbReference type="InterPro" id="IPR029063">
    <property type="entry name" value="SAM-dependent_MTases_sf"/>
</dbReference>
<protein>
    <recommendedName>
        <fullName evidence="4">Methyltransferase type 11 domain-containing protein</fullName>
    </recommendedName>
</protein>
<feature type="domain" description="Methyltransferase type 11" evidence="4">
    <location>
        <begin position="39"/>
        <end position="127"/>
    </location>
</feature>
<dbReference type="Pfam" id="PF08241">
    <property type="entry name" value="Methyltransf_11"/>
    <property type="match status" value="1"/>
</dbReference>
<dbReference type="RefSeq" id="WP_040988338.1">
    <property type="nucleotide sequence ID" value="NZ_JTKH01000006.1"/>
</dbReference>
<evidence type="ECO:0000256" key="2">
    <source>
        <dbReference type="ARBA" id="ARBA00022603"/>
    </source>
</evidence>
<evidence type="ECO:0000256" key="3">
    <source>
        <dbReference type="ARBA" id="ARBA00022679"/>
    </source>
</evidence>
<reference evidence="5 6" key="1">
    <citation type="submission" date="2014-11" db="EMBL/GenBank/DDBJ databases">
        <title>Draft Genome Sequence of Vibrio piscirenalis strains CECT 8603T and CECT 8604, two marine Gammaproteobacterium isolated from cultured gilthead sea bream (Sparus aurata).</title>
        <authorList>
            <person name="Arahal D.R."/>
            <person name="Rodrigo-Torres L."/>
            <person name="Lucena T."/>
            <person name="Pujalte M.J."/>
        </authorList>
    </citation>
    <scope>NUCLEOTIDE SEQUENCE [LARGE SCALE GENOMIC DNA]</scope>
    <source>
        <strain evidence="5 6">DCR 1-4-2</strain>
    </source>
</reference>
<dbReference type="GO" id="GO:0032259">
    <property type="term" value="P:methylation"/>
    <property type="evidence" value="ECO:0007669"/>
    <property type="project" value="UniProtKB-KW"/>
</dbReference>
<dbReference type="Gene3D" id="3.40.50.150">
    <property type="entry name" value="Vaccinia Virus protein VP39"/>
    <property type="match status" value="1"/>
</dbReference>
<dbReference type="CDD" id="cd02440">
    <property type="entry name" value="AdoMet_MTases"/>
    <property type="match status" value="1"/>
</dbReference>
<dbReference type="OrthoDB" id="9797252at2"/>
<keyword evidence="6" id="KW-1185">Reference proteome</keyword>
<dbReference type="PANTHER" id="PTHR44942">
    <property type="entry name" value="METHYLTRANSF_11 DOMAIN-CONTAINING PROTEIN"/>
    <property type="match status" value="1"/>
</dbReference>
<dbReference type="InterPro" id="IPR013216">
    <property type="entry name" value="Methyltransf_11"/>
</dbReference>
<keyword evidence="3" id="KW-0808">Transferase</keyword>
<proteinExistence type="inferred from homology"/>
<accession>A0A0C2NJ60</accession>
<dbReference type="SUPFAM" id="SSF53335">
    <property type="entry name" value="S-adenosyl-L-methionine-dependent methyltransferases"/>
    <property type="match status" value="1"/>
</dbReference>
<dbReference type="AlphaFoldDB" id="A0A0C2NJ60"/>
<dbReference type="EMBL" id="JTKH01000006">
    <property type="protein sequence ID" value="KII80826.1"/>
    <property type="molecule type" value="Genomic_DNA"/>
</dbReference>
<evidence type="ECO:0000259" key="4">
    <source>
        <dbReference type="Pfam" id="PF08241"/>
    </source>
</evidence>
<organism evidence="5 6">
    <name type="scientific">Vibrio renipiscarius</name>
    <dbReference type="NCBI Taxonomy" id="1461322"/>
    <lineage>
        <taxon>Bacteria</taxon>
        <taxon>Pseudomonadati</taxon>
        <taxon>Pseudomonadota</taxon>
        <taxon>Gammaproteobacteria</taxon>
        <taxon>Vibrionales</taxon>
        <taxon>Vibrionaceae</taxon>
        <taxon>Vibrio</taxon>
    </lineage>
</organism>
<dbReference type="GO" id="GO:0008757">
    <property type="term" value="F:S-adenosylmethionine-dependent methyltransferase activity"/>
    <property type="evidence" value="ECO:0007669"/>
    <property type="project" value="InterPro"/>
</dbReference>
<dbReference type="Proteomes" id="UP000031672">
    <property type="component" value="Unassembled WGS sequence"/>
</dbReference>
<gene>
    <name evidence="5" type="ORF">OJ16_05905</name>
</gene>
<dbReference type="PANTHER" id="PTHR44942:SF4">
    <property type="entry name" value="METHYLTRANSFERASE TYPE 11 DOMAIN-CONTAINING PROTEIN"/>
    <property type="match status" value="1"/>
</dbReference>
<comment type="caution">
    <text evidence="5">The sequence shown here is derived from an EMBL/GenBank/DDBJ whole genome shotgun (WGS) entry which is preliminary data.</text>
</comment>
<sequence>MSEHYNEAIARHYAAYRPPIHALILQQQFADSAPFSHAVDIGCGTGLSAIALTPYCDKIHGIEPSQAMIDQATSHPKVIYRQGHGESIPLESNSVDLVTFAGSLYYAKSDTLIRELCRVCHPDALILVYDFEVLLDPILDSLGLRIVRGESGYDHAINFSDCPELGERSREETTLPLTMSSPQLAHVLLSSNRRFSVIAEWLNQNDPFEGLVAALNDIAQVHTIRIDTYQSLYHVNKSSATCQR</sequence>
<name>A0A0C2NJ60_9VIBR</name>
<dbReference type="STRING" id="1461322.OJ16_05905"/>